<reference evidence="2" key="1">
    <citation type="journal article" date="2013" name="Nature">
        <title>Pan genome of the phytoplankton Emiliania underpins its global distribution.</title>
        <authorList>
            <person name="Read B.A."/>
            <person name="Kegel J."/>
            <person name="Klute M.J."/>
            <person name="Kuo A."/>
            <person name="Lefebvre S.C."/>
            <person name="Maumus F."/>
            <person name="Mayer C."/>
            <person name="Miller J."/>
            <person name="Monier A."/>
            <person name="Salamov A."/>
            <person name="Young J."/>
            <person name="Aguilar M."/>
            <person name="Claverie J.M."/>
            <person name="Frickenhaus S."/>
            <person name="Gonzalez K."/>
            <person name="Herman E.K."/>
            <person name="Lin Y.C."/>
            <person name="Napier J."/>
            <person name="Ogata H."/>
            <person name="Sarno A.F."/>
            <person name="Shmutz J."/>
            <person name="Schroeder D."/>
            <person name="de Vargas C."/>
            <person name="Verret F."/>
            <person name="von Dassow P."/>
            <person name="Valentin K."/>
            <person name="Van de Peer Y."/>
            <person name="Wheeler G."/>
            <person name="Dacks J.B."/>
            <person name="Delwiche C.F."/>
            <person name="Dyhrman S.T."/>
            <person name="Glockner G."/>
            <person name="John U."/>
            <person name="Richards T."/>
            <person name="Worden A.Z."/>
            <person name="Zhang X."/>
            <person name="Grigoriev I.V."/>
            <person name="Allen A.E."/>
            <person name="Bidle K."/>
            <person name="Borodovsky M."/>
            <person name="Bowler C."/>
            <person name="Brownlee C."/>
            <person name="Cock J.M."/>
            <person name="Elias M."/>
            <person name="Gladyshev V.N."/>
            <person name="Groth M."/>
            <person name="Guda C."/>
            <person name="Hadaegh A."/>
            <person name="Iglesias-Rodriguez M.D."/>
            <person name="Jenkins J."/>
            <person name="Jones B.M."/>
            <person name="Lawson T."/>
            <person name="Leese F."/>
            <person name="Lindquist E."/>
            <person name="Lobanov A."/>
            <person name="Lomsadze A."/>
            <person name="Malik S.B."/>
            <person name="Marsh M.E."/>
            <person name="Mackinder L."/>
            <person name="Mock T."/>
            <person name="Mueller-Roeber B."/>
            <person name="Pagarete A."/>
            <person name="Parker M."/>
            <person name="Probert I."/>
            <person name="Quesneville H."/>
            <person name="Raines C."/>
            <person name="Rensing S.A."/>
            <person name="Riano-Pachon D.M."/>
            <person name="Richier S."/>
            <person name="Rokitta S."/>
            <person name="Shiraiwa Y."/>
            <person name="Soanes D.M."/>
            <person name="van der Giezen M."/>
            <person name="Wahlund T.M."/>
            <person name="Williams B."/>
            <person name="Wilson W."/>
            <person name="Wolfe G."/>
            <person name="Wurch L.L."/>
        </authorList>
    </citation>
    <scope>NUCLEOTIDE SEQUENCE</scope>
</reference>
<evidence type="ECO:0000313" key="2">
    <source>
        <dbReference type="Proteomes" id="UP000013827"/>
    </source>
</evidence>
<organism evidence="1 2">
    <name type="scientific">Emiliania huxleyi (strain CCMP1516)</name>
    <dbReference type="NCBI Taxonomy" id="280463"/>
    <lineage>
        <taxon>Eukaryota</taxon>
        <taxon>Haptista</taxon>
        <taxon>Haptophyta</taxon>
        <taxon>Prymnesiophyceae</taxon>
        <taxon>Isochrysidales</taxon>
        <taxon>Noelaerhabdaceae</taxon>
        <taxon>Emiliania</taxon>
    </lineage>
</organism>
<proteinExistence type="predicted"/>
<protein>
    <submittedName>
        <fullName evidence="1">Uncharacterized protein</fullName>
    </submittedName>
</protein>
<dbReference type="HOGENOM" id="CLU_1430487_0_0_1"/>
<sequence length="190" mass="19275">MPPRLASAVPTYAGRANEACLQHPNEAHGVAQPCPRGFAPVLTGAIWAAAAELLPATIQEGGTDLANDLVYGAEFATQTSASGMASFASGWGTSASGRYSERVGILEQKLAALESAHAEERAATEKKLAVLEASVAALLHGDGTSAAVPGRCGQATDVDAIASAATALSLDDTVGNHTDDFAERRCGSAL</sequence>
<evidence type="ECO:0000313" key="1">
    <source>
        <dbReference type="EnsemblProtists" id="EOD31593"/>
    </source>
</evidence>
<keyword evidence="2" id="KW-1185">Reference proteome</keyword>
<dbReference type="AlphaFoldDB" id="A0A0D3K758"/>
<dbReference type="PaxDb" id="2903-EOD31593"/>
<reference evidence="1" key="2">
    <citation type="submission" date="2024-10" db="UniProtKB">
        <authorList>
            <consortium name="EnsemblProtists"/>
        </authorList>
    </citation>
    <scope>IDENTIFICATION</scope>
</reference>
<accession>A0A0D3K758</accession>
<dbReference type="EnsemblProtists" id="EOD31593">
    <property type="protein sequence ID" value="EOD31593"/>
    <property type="gene ID" value="EMIHUDRAFT_231788"/>
</dbReference>
<dbReference type="Proteomes" id="UP000013827">
    <property type="component" value="Unassembled WGS sequence"/>
</dbReference>
<dbReference type="KEGG" id="ehx:EMIHUDRAFT_231788"/>
<name>A0A0D3K758_EMIH1</name>
<dbReference type="RefSeq" id="XP_005784022.1">
    <property type="nucleotide sequence ID" value="XM_005783965.1"/>
</dbReference>
<dbReference type="GeneID" id="17276866"/>